<sequence length="294" mass="33155">MPPILFNLDSDPSLFDALLEAMAANRGQLEQRKFPDDESYLRVHSDCADRDVIIYCNLYQPDNKILRLLFLIYTVKEMGAKQVGLITPYLPYMRQDKQFHHGECVSSRPFSQLLSAALDLLVTMDPHLHRYHSLDEIYTIKSTVVPAAPLIAEWIKQNISTPLLIGPDIESEQWVSEVARMSQAPFQVLQKIRHGDTDVEVSSPHLEQYHDATPVLVDDIISSGRTMLETIQHLKHAGIKRPVCIGVHGIFSGDAFMQLEQVSDVVTTQCIPHPSNRIDIAQPLAKATLLLLNE</sequence>
<evidence type="ECO:0000256" key="3">
    <source>
        <dbReference type="ARBA" id="ARBA00022727"/>
    </source>
</evidence>
<keyword evidence="6" id="KW-0067">ATP-binding</keyword>
<evidence type="ECO:0000256" key="2">
    <source>
        <dbReference type="ARBA" id="ARBA00022679"/>
    </source>
</evidence>
<keyword evidence="5 11" id="KW-0418">Kinase</keyword>
<evidence type="ECO:0000256" key="7">
    <source>
        <dbReference type="ARBA" id="ARBA00049535"/>
    </source>
</evidence>
<dbReference type="InterPro" id="IPR000836">
    <property type="entry name" value="PRTase_dom"/>
</dbReference>
<proteinExistence type="inferred from homology"/>
<keyword evidence="4" id="KW-0547">Nucleotide-binding</keyword>
<gene>
    <name evidence="11" type="ORF">SAMN05216175_10338</name>
</gene>
<dbReference type="Proteomes" id="UP000198623">
    <property type="component" value="Unassembled WGS sequence"/>
</dbReference>
<evidence type="ECO:0000313" key="11">
    <source>
        <dbReference type="EMBL" id="SFG05494.1"/>
    </source>
</evidence>
<evidence type="ECO:0000259" key="10">
    <source>
        <dbReference type="Pfam" id="PF13793"/>
    </source>
</evidence>
<protein>
    <recommendedName>
        <fullName evidence="1">ribose-phosphate diphosphokinase</fullName>
        <ecNumber evidence="1">2.7.6.1</ecNumber>
    </recommendedName>
</protein>
<dbReference type="RefSeq" id="WP_090725391.1">
    <property type="nucleotide sequence ID" value="NZ_FOOU01000003.1"/>
</dbReference>
<dbReference type="OrthoDB" id="324294at2"/>
<dbReference type="NCBIfam" id="NF005537">
    <property type="entry name" value="PRK07199.1"/>
    <property type="match status" value="1"/>
</dbReference>
<name>A0A1I2NNL4_9GAMM</name>
<keyword evidence="3 8" id="KW-0545">Nucleotide biosynthesis</keyword>
<dbReference type="Pfam" id="PF00156">
    <property type="entry name" value="Pribosyltran"/>
    <property type="match status" value="1"/>
</dbReference>
<dbReference type="NCBIfam" id="TIGR01251">
    <property type="entry name" value="ribP_PPkin"/>
    <property type="match status" value="1"/>
</dbReference>
<dbReference type="Gene3D" id="3.40.50.2020">
    <property type="match status" value="2"/>
</dbReference>
<dbReference type="AlphaFoldDB" id="A0A1I2NNL4"/>
<dbReference type="STRING" id="1045558.SAMN05216175_10338"/>
<keyword evidence="2" id="KW-0808">Transferase</keyword>
<organism evidence="11 12">
    <name type="scientific">Neptunomonas qingdaonensis</name>
    <dbReference type="NCBI Taxonomy" id="1045558"/>
    <lineage>
        <taxon>Bacteria</taxon>
        <taxon>Pseudomonadati</taxon>
        <taxon>Pseudomonadota</taxon>
        <taxon>Gammaproteobacteria</taxon>
        <taxon>Oceanospirillales</taxon>
        <taxon>Oceanospirillaceae</taxon>
        <taxon>Neptunomonas</taxon>
    </lineage>
</organism>
<dbReference type="FunFam" id="3.40.50.2020:FF:000014">
    <property type="entry name" value="Ribose-phosphate pyrophosphokinase 1"/>
    <property type="match status" value="1"/>
</dbReference>
<dbReference type="PANTHER" id="PTHR10210:SF32">
    <property type="entry name" value="RIBOSE-PHOSPHATE PYROPHOSPHOKINASE 2"/>
    <property type="match status" value="1"/>
</dbReference>
<dbReference type="GO" id="GO:0016301">
    <property type="term" value="F:kinase activity"/>
    <property type="evidence" value="ECO:0007669"/>
    <property type="project" value="UniProtKB-KW"/>
</dbReference>
<dbReference type="GO" id="GO:0005524">
    <property type="term" value="F:ATP binding"/>
    <property type="evidence" value="ECO:0007669"/>
    <property type="project" value="UniProtKB-KW"/>
</dbReference>
<evidence type="ECO:0000256" key="1">
    <source>
        <dbReference type="ARBA" id="ARBA00013247"/>
    </source>
</evidence>
<dbReference type="InterPro" id="IPR005946">
    <property type="entry name" value="Rib-P_diPkinase"/>
</dbReference>
<dbReference type="GO" id="GO:0006015">
    <property type="term" value="P:5-phosphoribose 1-diphosphate biosynthetic process"/>
    <property type="evidence" value="ECO:0007669"/>
    <property type="project" value="TreeGrafter"/>
</dbReference>
<dbReference type="GO" id="GO:0000287">
    <property type="term" value="F:magnesium ion binding"/>
    <property type="evidence" value="ECO:0007669"/>
    <property type="project" value="InterPro"/>
</dbReference>
<dbReference type="CDD" id="cd06223">
    <property type="entry name" value="PRTases_typeI"/>
    <property type="match status" value="1"/>
</dbReference>
<dbReference type="PANTHER" id="PTHR10210">
    <property type="entry name" value="RIBOSE-PHOSPHATE DIPHOSPHOKINASE FAMILY MEMBER"/>
    <property type="match status" value="1"/>
</dbReference>
<evidence type="ECO:0000256" key="8">
    <source>
        <dbReference type="RuleBase" id="RU004324"/>
    </source>
</evidence>
<evidence type="ECO:0000256" key="6">
    <source>
        <dbReference type="ARBA" id="ARBA00022840"/>
    </source>
</evidence>
<dbReference type="GO" id="GO:0006164">
    <property type="term" value="P:purine nucleotide biosynthetic process"/>
    <property type="evidence" value="ECO:0007669"/>
    <property type="project" value="TreeGrafter"/>
</dbReference>
<evidence type="ECO:0000256" key="4">
    <source>
        <dbReference type="ARBA" id="ARBA00022741"/>
    </source>
</evidence>
<dbReference type="GO" id="GO:0005737">
    <property type="term" value="C:cytoplasm"/>
    <property type="evidence" value="ECO:0007669"/>
    <property type="project" value="TreeGrafter"/>
</dbReference>
<dbReference type="EMBL" id="FOOU01000003">
    <property type="protein sequence ID" value="SFG05494.1"/>
    <property type="molecule type" value="Genomic_DNA"/>
</dbReference>
<dbReference type="InterPro" id="IPR029057">
    <property type="entry name" value="PRTase-like"/>
</dbReference>
<dbReference type="GO" id="GO:0002189">
    <property type="term" value="C:ribose phosphate diphosphokinase complex"/>
    <property type="evidence" value="ECO:0007669"/>
    <property type="project" value="TreeGrafter"/>
</dbReference>
<feature type="domain" description="Ribose-phosphate pyrophosphokinase N-terminal" evidence="10">
    <location>
        <begin position="5"/>
        <end position="117"/>
    </location>
</feature>
<dbReference type="SMART" id="SM01400">
    <property type="entry name" value="Pribosyltran_N"/>
    <property type="match status" value="1"/>
</dbReference>
<feature type="domain" description="Phosphoribosyltransferase" evidence="9">
    <location>
        <begin position="135"/>
        <end position="249"/>
    </location>
</feature>
<evidence type="ECO:0000256" key="5">
    <source>
        <dbReference type="ARBA" id="ARBA00022777"/>
    </source>
</evidence>
<dbReference type="Pfam" id="PF13793">
    <property type="entry name" value="Pribosyltran_N"/>
    <property type="match status" value="1"/>
</dbReference>
<accession>A0A1I2NNL4</accession>
<keyword evidence="12" id="KW-1185">Reference proteome</keyword>
<dbReference type="InterPro" id="IPR029099">
    <property type="entry name" value="Pribosyltran_N"/>
</dbReference>
<evidence type="ECO:0000259" key="9">
    <source>
        <dbReference type="Pfam" id="PF00156"/>
    </source>
</evidence>
<dbReference type="GO" id="GO:0004749">
    <property type="term" value="F:ribose phosphate diphosphokinase activity"/>
    <property type="evidence" value="ECO:0007669"/>
    <property type="project" value="UniProtKB-EC"/>
</dbReference>
<reference evidence="12" key="1">
    <citation type="submission" date="2016-10" db="EMBL/GenBank/DDBJ databases">
        <authorList>
            <person name="Varghese N."/>
            <person name="Submissions S."/>
        </authorList>
    </citation>
    <scope>NUCLEOTIDE SEQUENCE [LARGE SCALE GENOMIC DNA]</scope>
    <source>
        <strain evidence="12">CGMCC 1.10971</strain>
    </source>
</reference>
<comment type="catalytic activity">
    <reaction evidence="7">
        <text>D-ribose 5-phosphate + ATP = 5-phospho-alpha-D-ribose 1-diphosphate + AMP + H(+)</text>
        <dbReference type="Rhea" id="RHEA:15609"/>
        <dbReference type="ChEBI" id="CHEBI:15378"/>
        <dbReference type="ChEBI" id="CHEBI:30616"/>
        <dbReference type="ChEBI" id="CHEBI:58017"/>
        <dbReference type="ChEBI" id="CHEBI:78346"/>
        <dbReference type="ChEBI" id="CHEBI:456215"/>
        <dbReference type="EC" id="2.7.6.1"/>
    </reaction>
</comment>
<dbReference type="EC" id="2.7.6.1" evidence="1"/>
<evidence type="ECO:0000313" key="12">
    <source>
        <dbReference type="Proteomes" id="UP000198623"/>
    </source>
</evidence>
<comment type="similarity">
    <text evidence="8">Belongs to the ribose-phosphate pyrophosphokinase family.</text>
</comment>
<dbReference type="SUPFAM" id="SSF53271">
    <property type="entry name" value="PRTase-like"/>
    <property type="match status" value="2"/>
</dbReference>